<accession>A0A9P6DTB4</accession>
<protein>
    <submittedName>
        <fullName evidence="1">Uncharacterized protein</fullName>
    </submittedName>
</protein>
<evidence type="ECO:0000313" key="1">
    <source>
        <dbReference type="EMBL" id="KAF9510368.1"/>
    </source>
</evidence>
<proteinExistence type="predicted"/>
<comment type="caution">
    <text evidence="1">The sequence shown here is derived from an EMBL/GenBank/DDBJ whole genome shotgun (WGS) entry which is preliminary data.</text>
</comment>
<dbReference type="EMBL" id="MU129017">
    <property type="protein sequence ID" value="KAF9510368.1"/>
    <property type="molecule type" value="Genomic_DNA"/>
</dbReference>
<dbReference type="Proteomes" id="UP000886523">
    <property type="component" value="Unassembled WGS sequence"/>
</dbReference>
<sequence>MVLRGPRRALHRRSTFPLPAGEKITVAVYLGGSLAEGKVLGELVSPFSRAVMKSSGCQPLWIIGGKALRNYGFGELGHPRMTLAWSSDIIPILVFVARFDCWAWNALDRQVPKIHFILGQ</sequence>
<gene>
    <name evidence="1" type="ORF">BS47DRAFT_1364573</name>
</gene>
<reference evidence="1" key="1">
    <citation type="journal article" date="2020" name="Nat. Commun.">
        <title>Large-scale genome sequencing of mycorrhizal fungi provides insights into the early evolution of symbiotic traits.</title>
        <authorList>
            <person name="Miyauchi S."/>
            <person name="Kiss E."/>
            <person name="Kuo A."/>
            <person name="Drula E."/>
            <person name="Kohler A."/>
            <person name="Sanchez-Garcia M."/>
            <person name="Morin E."/>
            <person name="Andreopoulos B."/>
            <person name="Barry K.W."/>
            <person name="Bonito G."/>
            <person name="Buee M."/>
            <person name="Carver A."/>
            <person name="Chen C."/>
            <person name="Cichocki N."/>
            <person name="Clum A."/>
            <person name="Culley D."/>
            <person name="Crous P.W."/>
            <person name="Fauchery L."/>
            <person name="Girlanda M."/>
            <person name="Hayes R.D."/>
            <person name="Keri Z."/>
            <person name="LaButti K."/>
            <person name="Lipzen A."/>
            <person name="Lombard V."/>
            <person name="Magnuson J."/>
            <person name="Maillard F."/>
            <person name="Murat C."/>
            <person name="Nolan M."/>
            <person name="Ohm R.A."/>
            <person name="Pangilinan J."/>
            <person name="Pereira M.F."/>
            <person name="Perotto S."/>
            <person name="Peter M."/>
            <person name="Pfister S."/>
            <person name="Riley R."/>
            <person name="Sitrit Y."/>
            <person name="Stielow J.B."/>
            <person name="Szollosi G."/>
            <person name="Zifcakova L."/>
            <person name="Stursova M."/>
            <person name="Spatafora J.W."/>
            <person name="Tedersoo L."/>
            <person name="Vaario L.M."/>
            <person name="Yamada A."/>
            <person name="Yan M."/>
            <person name="Wang P."/>
            <person name="Xu J."/>
            <person name="Bruns T."/>
            <person name="Baldrian P."/>
            <person name="Vilgalys R."/>
            <person name="Dunand C."/>
            <person name="Henrissat B."/>
            <person name="Grigoriev I.V."/>
            <person name="Hibbett D."/>
            <person name="Nagy L.G."/>
            <person name="Martin F.M."/>
        </authorList>
    </citation>
    <scope>NUCLEOTIDE SEQUENCE</scope>
    <source>
        <strain evidence="1">UP504</strain>
    </source>
</reference>
<evidence type="ECO:0000313" key="2">
    <source>
        <dbReference type="Proteomes" id="UP000886523"/>
    </source>
</evidence>
<name>A0A9P6DTB4_9AGAM</name>
<dbReference type="AlphaFoldDB" id="A0A9P6DTB4"/>
<keyword evidence="2" id="KW-1185">Reference proteome</keyword>
<organism evidence="1 2">
    <name type="scientific">Hydnum rufescens UP504</name>
    <dbReference type="NCBI Taxonomy" id="1448309"/>
    <lineage>
        <taxon>Eukaryota</taxon>
        <taxon>Fungi</taxon>
        <taxon>Dikarya</taxon>
        <taxon>Basidiomycota</taxon>
        <taxon>Agaricomycotina</taxon>
        <taxon>Agaricomycetes</taxon>
        <taxon>Cantharellales</taxon>
        <taxon>Hydnaceae</taxon>
        <taxon>Hydnum</taxon>
    </lineage>
</organism>